<keyword evidence="2" id="KW-0238">DNA-binding</keyword>
<dbReference type="InterPro" id="IPR046335">
    <property type="entry name" value="LacI/GalR-like_sensor"/>
</dbReference>
<keyword evidence="6" id="KW-1185">Reference proteome</keyword>
<evidence type="ECO:0000256" key="2">
    <source>
        <dbReference type="ARBA" id="ARBA00023125"/>
    </source>
</evidence>
<evidence type="ECO:0000256" key="1">
    <source>
        <dbReference type="ARBA" id="ARBA00023015"/>
    </source>
</evidence>
<evidence type="ECO:0000313" key="5">
    <source>
        <dbReference type="EMBL" id="UUT34623.1"/>
    </source>
</evidence>
<dbReference type="RefSeq" id="WP_259611149.1">
    <property type="nucleotide sequence ID" value="NZ_CP091139.2"/>
</dbReference>
<dbReference type="CDD" id="cd06267">
    <property type="entry name" value="PBP1_LacI_sugar_binding-like"/>
    <property type="match status" value="1"/>
</dbReference>
<evidence type="ECO:0000313" key="6">
    <source>
        <dbReference type="Proteomes" id="UP001054811"/>
    </source>
</evidence>
<dbReference type="Gene3D" id="1.10.260.40">
    <property type="entry name" value="lambda repressor-like DNA-binding domains"/>
    <property type="match status" value="1"/>
</dbReference>
<dbReference type="Pfam" id="PF00356">
    <property type="entry name" value="LacI"/>
    <property type="match status" value="1"/>
</dbReference>
<name>A0ABY5NHJ4_9MICO</name>
<dbReference type="Gene3D" id="3.40.50.2300">
    <property type="match status" value="2"/>
</dbReference>
<accession>A0ABY5NHJ4</accession>
<organism evidence="5 6">
    <name type="scientific">Microbacterium elymi</name>
    <dbReference type="NCBI Taxonomy" id="2909587"/>
    <lineage>
        <taxon>Bacteria</taxon>
        <taxon>Bacillati</taxon>
        <taxon>Actinomycetota</taxon>
        <taxon>Actinomycetes</taxon>
        <taxon>Micrococcales</taxon>
        <taxon>Microbacteriaceae</taxon>
        <taxon>Microbacterium</taxon>
    </lineage>
</organism>
<reference evidence="5" key="1">
    <citation type="submission" date="2022-01" db="EMBL/GenBank/DDBJ databases">
        <title>Microbacterium eymi and Microbacterium rhizovicinus sp. nov., isolated from the rhizospheric soil of Elymus tsukushiensis, a plant native to the Dokdo Islands, Republic of Korea.</title>
        <authorList>
            <person name="Hwang Y.J."/>
        </authorList>
    </citation>
    <scope>NUCLEOTIDE SEQUENCE</scope>
    <source>
        <strain evidence="5">KUDC0405</strain>
    </source>
</reference>
<dbReference type="PANTHER" id="PTHR30146">
    <property type="entry name" value="LACI-RELATED TRANSCRIPTIONAL REPRESSOR"/>
    <property type="match status" value="1"/>
</dbReference>
<dbReference type="EMBL" id="CP091139">
    <property type="protein sequence ID" value="UUT34623.1"/>
    <property type="molecule type" value="Genomic_DNA"/>
</dbReference>
<gene>
    <name evidence="5" type="ORF">L2X98_29440</name>
</gene>
<dbReference type="Proteomes" id="UP001054811">
    <property type="component" value="Chromosome"/>
</dbReference>
<sequence length="345" mass="36244">MARPTLHQVAAAAGVSIASASRALSGGVASPRTIAKVRAAARELGYFPDATARALRTGAPRRITFAVDDIGNPNYVAMLRAIEAEVGHGGPSVSVTSTGSSDQAVELVRHAATAADGIIISPIRVNDRLRRAITNSPIPVVVIGSLGEDAPVDVVHVDSAKGIGTAVAHVAALGRRNLVFLNGPLDTNPGSSRERGFYRAIRTGGLDPDRCRQVLADDFTVSAARKTAAHLFAGWQRRRAVDRPDAVIAANDLMAIGAMNAATDAGLRIPDDVMFTGVDDTEIAAVYNPSLTSVSLEAAQRGRLAAQLLLERFEEPHRAPHLVSVEPRLVVRRSTTISTAEVLAS</sequence>
<evidence type="ECO:0000259" key="4">
    <source>
        <dbReference type="PROSITE" id="PS50932"/>
    </source>
</evidence>
<dbReference type="CDD" id="cd01392">
    <property type="entry name" value="HTH_LacI"/>
    <property type="match status" value="1"/>
</dbReference>
<dbReference type="InterPro" id="IPR010982">
    <property type="entry name" value="Lambda_DNA-bd_dom_sf"/>
</dbReference>
<dbReference type="SUPFAM" id="SSF53822">
    <property type="entry name" value="Periplasmic binding protein-like I"/>
    <property type="match status" value="1"/>
</dbReference>
<dbReference type="InterPro" id="IPR028082">
    <property type="entry name" value="Peripla_BP_I"/>
</dbReference>
<keyword evidence="1" id="KW-0805">Transcription regulation</keyword>
<dbReference type="SMART" id="SM00354">
    <property type="entry name" value="HTH_LACI"/>
    <property type="match status" value="1"/>
</dbReference>
<dbReference type="PROSITE" id="PS50932">
    <property type="entry name" value="HTH_LACI_2"/>
    <property type="match status" value="1"/>
</dbReference>
<proteinExistence type="predicted"/>
<dbReference type="InterPro" id="IPR000843">
    <property type="entry name" value="HTH_LacI"/>
</dbReference>
<feature type="domain" description="HTH lacI-type" evidence="4">
    <location>
        <begin position="4"/>
        <end position="57"/>
    </location>
</feature>
<dbReference type="SUPFAM" id="SSF47413">
    <property type="entry name" value="lambda repressor-like DNA-binding domains"/>
    <property type="match status" value="1"/>
</dbReference>
<protein>
    <submittedName>
        <fullName evidence="5">LacI family transcriptional regulator</fullName>
    </submittedName>
</protein>
<evidence type="ECO:0000256" key="3">
    <source>
        <dbReference type="ARBA" id="ARBA00023163"/>
    </source>
</evidence>
<dbReference type="PANTHER" id="PTHR30146:SF109">
    <property type="entry name" value="HTH-TYPE TRANSCRIPTIONAL REGULATOR GALS"/>
    <property type="match status" value="1"/>
</dbReference>
<dbReference type="Pfam" id="PF13377">
    <property type="entry name" value="Peripla_BP_3"/>
    <property type="match status" value="1"/>
</dbReference>
<keyword evidence="3" id="KW-0804">Transcription</keyword>